<protein>
    <submittedName>
        <fullName evidence="1">Uncharacterized protein</fullName>
    </submittedName>
</protein>
<keyword evidence="2" id="KW-1185">Reference proteome</keyword>
<sequence length="43" mass="4788">MQRFSRIERIAIGAVMDDQDLGGPKSQSDVDDFATFWSIVTSP</sequence>
<dbReference type="RefSeq" id="WP_304484687.1">
    <property type="nucleotide sequence ID" value="NZ_JAUQOQ010000011.1"/>
</dbReference>
<name>A0ABV4ZEM0_9PSED</name>
<dbReference type="Proteomes" id="UP001577047">
    <property type="component" value="Unassembled WGS sequence"/>
</dbReference>
<comment type="caution">
    <text evidence="1">The sequence shown here is derived from an EMBL/GenBank/DDBJ whole genome shotgun (WGS) entry which is preliminary data.</text>
</comment>
<accession>A0ABV4ZEM0</accession>
<dbReference type="EMBL" id="JBHFXX010000025">
    <property type="protein sequence ID" value="MFB3802753.1"/>
    <property type="molecule type" value="Genomic_DNA"/>
</dbReference>
<gene>
    <name evidence="1" type="ORF">ACE1YR_20340</name>
</gene>
<evidence type="ECO:0000313" key="2">
    <source>
        <dbReference type="Proteomes" id="UP001577047"/>
    </source>
</evidence>
<reference evidence="1 2" key="1">
    <citation type="submission" date="2024-09" db="EMBL/GenBank/DDBJ databases">
        <authorList>
            <person name="Fullem K."/>
        </authorList>
    </citation>
    <scope>NUCLEOTIDE SEQUENCE [LARGE SCALE GENOMIC DNA]</scope>
    <source>
        <strain evidence="2">K1(2024)</strain>
    </source>
</reference>
<evidence type="ECO:0000313" key="1">
    <source>
        <dbReference type="EMBL" id="MFB3802753.1"/>
    </source>
</evidence>
<proteinExistence type="predicted"/>
<organism evidence="1 2">
    <name type="scientific">Pseudomonas boreofloridensis</name>
    <dbReference type="NCBI Taxonomy" id="3064348"/>
    <lineage>
        <taxon>Bacteria</taxon>
        <taxon>Pseudomonadati</taxon>
        <taxon>Pseudomonadota</taxon>
        <taxon>Gammaproteobacteria</taxon>
        <taxon>Pseudomonadales</taxon>
        <taxon>Pseudomonadaceae</taxon>
        <taxon>Pseudomonas</taxon>
    </lineage>
</organism>